<sequence length="65" mass="7200">MRTFLLTKREAAERARVHVVTLNTLIRSGHGPAVTRLGGKALIREDSLQAWLEASTERSPTMVAE</sequence>
<dbReference type="NCBIfam" id="TIGR01764">
    <property type="entry name" value="excise"/>
    <property type="match status" value="1"/>
</dbReference>
<evidence type="ECO:0000313" key="3">
    <source>
        <dbReference type="Proteomes" id="UP000500767"/>
    </source>
</evidence>
<evidence type="ECO:0000313" key="2">
    <source>
        <dbReference type="EMBL" id="QKE91881.1"/>
    </source>
</evidence>
<gene>
    <name evidence="2" type="ORF">HN018_19240</name>
</gene>
<dbReference type="Proteomes" id="UP000500767">
    <property type="component" value="Chromosome"/>
</dbReference>
<dbReference type="EMBL" id="CP053708">
    <property type="protein sequence ID" value="QKE91881.1"/>
    <property type="molecule type" value="Genomic_DNA"/>
</dbReference>
<dbReference type="RefSeq" id="WP_171835826.1">
    <property type="nucleotide sequence ID" value="NZ_CP053708.1"/>
</dbReference>
<proteinExistence type="predicted"/>
<dbReference type="InterPro" id="IPR009061">
    <property type="entry name" value="DNA-bd_dom_put_sf"/>
</dbReference>
<evidence type="ECO:0000259" key="1">
    <source>
        <dbReference type="Pfam" id="PF12728"/>
    </source>
</evidence>
<accession>A0A6M8HUL0</accession>
<dbReference type="SUPFAM" id="SSF46955">
    <property type="entry name" value="Putative DNA-binding domain"/>
    <property type="match status" value="1"/>
</dbReference>
<dbReference type="InterPro" id="IPR010093">
    <property type="entry name" value="SinI_DNA-bd"/>
</dbReference>
<feature type="domain" description="Helix-turn-helix" evidence="1">
    <location>
        <begin position="5"/>
        <end position="54"/>
    </location>
</feature>
<dbReference type="Pfam" id="PF12728">
    <property type="entry name" value="HTH_17"/>
    <property type="match status" value="1"/>
</dbReference>
<dbReference type="GO" id="GO:0003677">
    <property type="term" value="F:DNA binding"/>
    <property type="evidence" value="ECO:0007669"/>
    <property type="project" value="InterPro"/>
</dbReference>
<dbReference type="InterPro" id="IPR041657">
    <property type="entry name" value="HTH_17"/>
</dbReference>
<name>A0A6M8HUL0_9PROT</name>
<keyword evidence="3" id="KW-1185">Reference proteome</keyword>
<dbReference type="AlphaFoldDB" id="A0A6M8HUL0"/>
<protein>
    <submittedName>
        <fullName evidence="2">Helix-turn-helix domain-containing protein</fullName>
    </submittedName>
</protein>
<organism evidence="2 3">
    <name type="scientific">Lichenicola cladoniae</name>
    <dbReference type="NCBI Taxonomy" id="1484109"/>
    <lineage>
        <taxon>Bacteria</taxon>
        <taxon>Pseudomonadati</taxon>
        <taxon>Pseudomonadota</taxon>
        <taxon>Alphaproteobacteria</taxon>
        <taxon>Acetobacterales</taxon>
        <taxon>Acetobacteraceae</taxon>
        <taxon>Lichenicola</taxon>
    </lineage>
</organism>
<dbReference type="KEGG" id="lck:HN018_19240"/>
<reference evidence="2 3" key="1">
    <citation type="journal article" date="2014" name="World J. Microbiol. Biotechnol.">
        <title>Biodiversity and physiological characteristics of Antarctic and Arctic lichens-associated bacteria.</title>
        <authorList>
            <person name="Lee Y.M."/>
            <person name="Kim E.H."/>
            <person name="Lee H.K."/>
            <person name="Hong S.G."/>
        </authorList>
    </citation>
    <scope>NUCLEOTIDE SEQUENCE [LARGE SCALE GENOMIC DNA]</scope>
    <source>
        <strain evidence="2 3">PAMC 26569</strain>
    </source>
</reference>